<dbReference type="GO" id="GO:0008610">
    <property type="term" value="P:lipid biosynthetic process"/>
    <property type="evidence" value="ECO:0007669"/>
    <property type="project" value="InterPro"/>
</dbReference>
<dbReference type="GO" id="GO:0008609">
    <property type="term" value="F:alkylglycerone-phosphate synthase activity"/>
    <property type="evidence" value="ECO:0007669"/>
    <property type="project" value="InterPro"/>
</dbReference>
<evidence type="ECO:0000256" key="5">
    <source>
        <dbReference type="PIRSR" id="PIRSR625650-2"/>
    </source>
</evidence>
<reference evidence="10" key="1">
    <citation type="submission" date="2015-11" db="EMBL/GenBank/DDBJ databases">
        <authorList>
            <person name="Varghese N."/>
        </authorList>
    </citation>
    <scope>NUCLEOTIDE SEQUENCE [LARGE SCALE GENOMIC DNA]</scope>
    <source>
        <strain evidence="10">DSM 45899</strain>
    </source>
</reference>
<evidence type="ECO:0000256" key="4">
    <source>
        <dbReference type="PIRSR" id="PIRSR625650-1"/>
    </source>
</evidence>
<dbReference type="RefSeq" id="WP_091284258.1">
    <property type="nucleotide sequence ID" value="NZ_FAOZ01000032.1"/>
</dbReference>
<feature type="binding site" evidence="6">
    <location>
        <begin position="283"/>
        <end position="289"/>
    </location>
    <ligand>
        <name>FAD</name>
        <dbReference type="ChEBI" id="CHEBI:57692"/>
    </ligand>
</feature>
<evidence type="ECO:0000313" key="9">
    <source>
        <dbReference type="EMBL" id="CUU59860.1"/>
    </source>
</evidence>
<feature type="site" description="Important for enzyme activity" evidence="7">
    <location>
        <position position="334"/>
    </location>
</feature>
<dbReference type="InterPro" id="IPR016169">
    <property type="entry name" value="FAD-bd_PCMH_sub2"/>
</dbReference>
<evidence type="ECO:0000313" key="10">
    <source>
        <dbReference type="Proteomes" id="UP000198802"/>
    </source>
</evidence>
<evidence type="ECO:0000256" key="6">
    <source>
        <dbReference type="PIRSR" id="PIRSR625650-3"/>
    </source>
</evidence>
<dbReference type="InterPro" id="IPR016166">
    <property type="entry name" value="FAD-bd_PCMH"/>
</dbReference>
<evidence type="ECO:0000256" key="2">
    <source>
        <dbReference type="ARBA" id="ARBA00022630"/>
    </source>
</evidence>
<evidence type="ECO:0000256" key="3">
    <source>
        <dbReference type="ARBA" id="ARBA00022827"/>
    </source>
</evidence>
<dbReference type="InterPro" id="IPR025650">
    <property type="entry name" value="Alkyl-DHAP_Synthase"/>
</dbReference>
<feature type="binding site" evidence="6">
    <location>
        <begin position="139"/>
        <end position="145"/>
    </location>
    <ligand>
        <name>FAD</name>
        <dbReference type="ChEBI" id="CHEBI:57692"/>
    </ligand>
</feature>
<evidence type="ECO:0000256" key="1">
    <source>
        <dbReference type="ARBA" id="ARBA00008000"/>
    </source>
</evidence>
<dbReference type="PANTHER" id="PTHR46568">
    <property type="entry name" value="ALKYLDIHYDROXYACETONEPHOSPHATE SYNTHASE, PEROXISOMAL"/>
    <property type="match status" value="1"/>
</dbReference>
<evidence type="ECO:0000256" key="7">
    <source>
        <dbReference type="PIRSR" id="PIRSR625650-4"/>
    </source>
</evidence>
<organism evidence="9 10">
    <name type="scientific">Parafrankia irregularis</name>
    <dbReference type="NCBI Taxonomy" id="795642"/>
    <lineage>
        <taxon>Bacteria</taxon>
        <taxon>Bacillati</taxon>
        <taxon>Actinomycetota</taxon>
        <taxon>Actinomycetes</taxon>
        <taxon>Frankiales</taxon>
        <taxon>Frankiaceae</taxon>
        <taxon>Parafrankia</taxon>
    </lineage>
</organism>
<dbReference type="EMBL" id="FAOZ01000032">
    <property type="protein sequence ID" value="CUU59860.1"/>
    <property type="molecule type" value="Genomic_DNA"/>
</dbReference>
<feature type="domain" description="FAD-binding PCMH-type" evidence="8">
    <location>
        <begin position="107"/>
        <end position="299"/>
    </location>
</feature>
<evidence type="ECO:0000259" key="8">
    <source>
        <dbReference type="PROSITE" id="PS51387"/>
    </source>
</evidence>
<dbReference type="InterPro" id="IPR016171">
    <property type="entry name" value="Vanillyl_alc_oxidase_C-sub2"/>
</dbReference>
<keyword evidence="10" id="KW-1185">Reference proteome</keyword>
<dbReference type="Gene3D" id="3.30.300.330">
    <property type="match status" value="1"/>
</dbReference>
<name>A0A0S4QWW8_9ACTN</name>
<dbReference type="PROSITE" id="PS51387">
    <property type="entry name" value="FAD_PCMH"/>
    <property type="match status" value="1"/>
</dbReference>
<keyword evidence="3 6" id="KW-0274">FAD</keyword>
<comment type="similarity">
    <text evidence="1">Belongs to the FAD-binding oxidoreductase/transferase type 4 family.</text>
</comment>
<dbReference type="InterPro" id="IPR006094">
    <property type="entry name" value="Oxid_FAD_bind_N"/>
</dbReference>
<dbReference type="PANTHER" id="PTHR46568:SF1">
    <property type="entry name" value="ALKYLDIHYDROXYACETONEPHOSPHATE SYNTHASE, PEROXISOMAL"/>
    <property type="match status" value="1"/>
</dbReference>
<dbReference type="Gene3D" id="1.10.45.10">
    <property type="entry name" value="Vanillyl-alcohol Oxidase, Chain A, domain 4"/>
    <property type="match status" value="1"/>
</dbReference>
<sequence>MTSESGEHSDAPGGDPVWWGWGAAEAHHPLPAAVRDLLAALGIAARPSPPVDLADVILAPARLPVEVLIELRAVVGADHVLEDREARVRHCRGRSTVDLLRLRAGDASDAPDVVVVPADHAQVLAVLRICSHHRVIVVPFGGGTSVVGGLVPSTPTGTSPADVPADAHIGVVALDLRRLDSVREVDPVSGTAVLGAGLRGPAAEALLAEHGLTLGHVPQSWEYATIGGFAATRSSGQASAGYGRFDQLVTGLRVATPVGTWEPGRVPASAAGPDLRQLALGSEGAFGVITEVRVRVRPLPRRRRFEGWRVANLAAGLDLLRELAQRDLLPTVCRLSDEVETAAGLANAVTAGTDVTVPATSAVTPTSLPVIAGCYLLTGYEGGDADVTERATAVGTVITAAGGLPLGEGVGQDWLAGRFHAPYLRDALLDEGILAETLETAAYWRDVARLYAAVGRAVTDAIESDGSPAVVLCHVSHVYPAGASLYFTIVCAQGPDPISRWSRAKQAAGDAIMANGGTITHHHAVGTEHRPWVRAEIGDVGVTVLRAVKAALDPAGILNPGILLPPQAE</sequence>
<feature type="binding site" evidence="6">
    <location>
        <begin position="232"/>
        <end position="235"/>
    </location>
    <ligand>
        <name>FAD</name>
        <dbReference type="ChEBI" id="CHEBI:57692"/>
    </ligand>
</feature>
<dbReference type="Pfam" id="PF02913">
    <property type="entry name" value="FAD-oxidase_C"/>
    <property type="match status" value="1"/>
</dbReference>
<dbReference type="InterPro" id="IPR036318">
    <property type="entry name" value="FAD-bd_PCMH-like_sf"/>
</dbReference>
<dbReference type="Gene3D" id="3.30.70.3450">
    <property type="match status" value="1"/>
</dbReference>
<dbReference type="InterPro" id="IPR004113">
    <property type="entry name" value="FAD-bd_oxidored_4_C"/>
</dbReference>
<dbReference type="Gene3D" id="3.30.465.10">
    <property type="match status" value="1"/>
</dbReference>
<comment type="cofactor">
    <cofactor evidence="6">
        <name>FAD</name>
        <dbReference type="ChEBI" id="CHEBI:57692"/>
    </cofactor>
</comment>
<protein>
    <submittedName>
        <fullName evidence="9">Alkyldihydroxyacetonephosphate synthase</fullName>
    </submittedName>
</protein>
<dbReference type="SUPFAM" id="SSF55103">
    <property type="entry name" value="FAD-linked oxidases, C-terminal domain"/>
    <property type="match status" value="1"/>
</dbReference>
<gene>
    <name evidence="9" type="ORF">Ga0074812_13265</name>
</gene>
<proteinExistence type="inferred from homology"/>
<feature type="active site" description="Proton donor/acceptor" evidence="4">
    <location>
        <position position="486"/>
    </location>
</feature>
<feature type="binding site" evidence="5">
    <location>
        <position position="425"/>
    </location>
    <ligand>
        <name>substrate</name>
    </ligand>
</feature>
<dbReference type="Pfam" id="PF01565">
    <property type="entry name" value="FAD_binding_4"/>
    <property type="match status" value="1"/>
</dbReference>
<dbReference type="AlphaFoldDB" id="A0A0S4QWW8"/>
<accession>A0A0S4QWW8</accession>
<dbReference type="Proteomes" id="UP000198802">
    <property type="component" value="Unassembled WGS sequence"/>
</dbReference>
<dbReference type="GO" id="GO:0071949">
    <property type="term" value="F:FAD binding"/>
    <property type="evidence" value="ECO:0007669"/>
    <property type="project" value="InterPro"/>
</dbReference>
<keyword evidence="2" id="KW-0285">Flavoprotein</keyword>
<dbReference type="InterPro" id="IPR016164">
    <property type="entry name" value="FAD-linked_Oxase-like_C"/>
</dbReference>
<dbReference type="SUPFAM" id="SSF56176">
    <property type="entry name" value="FAD-binding/transporter-associated domain-like"/>
    <property type="match status" value="1"/>
</dbReference>